<proteinExistence type="predicted"/>
<gene>
    <name evidence="1" type="ORF">PENTCL1PPCAC_4929</name>
</gene>
<name>A0AAV5SN47_9BILA</name>
<protein>
    <submittedName>
        <fullName evidence="1">Uncharacterized protein</fullName>
    </submittedName>
</protein>
<evidence type="ECO:0000313" key="2">
    <source>
        <dbReference type="Proteomes" id="UP001432027"/>
    </source>
</evidence>
<reference evidence="1" key="1">
    <citation type="submission" date="2023-10" db="EMBL/GenBank/DDBJ databases">
        <title>Genome assembly of Pristionchus species.</title>
        <authorList>
            <person name="Yoshida K."/>
            <person name="Sommer R.J."/>
        </authorList>
    </citation>
    <scope>NUCLEOTIDE SEQUENCE</scope>
    <source>
        <strain evidence="1">RS0144</strain>
    </source>
</reference>
<organism evidence="1 2">
    <name type="scientific">Pristionchus entomophagus</name>
    <dbReference type="NCBI Taxonomy" id="358040"/>
    <lineage>
        <taxon>Eukaryota</taxon>
        <taxon>Metazoa</taxon>
        <taxon>Ecdysozoa</taxon>
        <taxon>Nematoda</taxon>
        <taxon>Chromadorea</taxon>
        <taxon>Rhabditida</taxon>
        <taxon>Rhabditina</taxon>
        <taxon>Diplogasteromorpha</taxon>
        <taxon>Diplogasteroidea</taxon>
        <taxon>Neodiplogasteridae</taxon>
        <taxon>Pristionchus</taxon>
    </lineage>
</organism>
<comment type="caution">
    <text evidence="1">The sequence shown here is derived from an EMBL/GenBank/DDBJ whole genome shotgun (WGS) entry which is preliminary data.</text>
</comment>
<evidence type="ECO:0000313" key="1">
    <source>
        <dbReference type="EMBL" id="GMS82754.1"/>
    </source>
</evidence>
<feature type="non-terminal residue" evidence="1">
    <location>
        <position position="1"/>
    </location>
</feature>
<dbReference type="EMBL" id="BTSX01000002">
    <property type="protein sequence ID" value="GMS82754.1"/>
    <property type="molecule type" value="Genomic_DNA"/>
</dbReference>
<sequence length="104" mass="11775">CKCPCTQCILEAPVTEETSDEKKKNHEKVCTALRYISELKKCEKLRVRPLPMYIESLIEYYLKTDIAKAREEEEKIGAILVNVLTAEIAATKTDPATTPLPPYC</sequence>
<dbReference type="AlphaFoldDB" id="A0AAV5SN47"/>
<feature type="non-terminal residue" evidence="1">
    <location>
        <position position="104"/>
    </location>
</feature>
<keyword evidence="2" id="KW-1185">Reference proteome</keyword>
<accession>A0AAV5SN47</accession>
<dbReference type="Proteomes" id="UP001432027">
    <property type="component" value="Unassembled WGS sequence"/>
</dbReference>